<feature type="repeat" description="ANK" evidence="3">
    <location>
        <begin position="328"/>
        <end position="360"/>
    </location>
</feature>
<evidence type="ECO:0000256" key="3">
    <source>
        <dbReference type="PROSITE-ProRule" id="PRU00023"/>
    </source>
</evidence>
<dbReference type="EMBL" id="JAUEPO010000006">
    <property type="protein sequence ID" value="KAK3320338.1"/>
    <property type="molecule type" value="Genomic_DNA"/>
</dbReference>
<dbReference type="SMART" id="SM00248">
    <property type="entry name" value="ANK"/>
    <property type="match status" value="2"/>
</dbReference>
<evidence type="ECO:0000313" key="5">
    <source>
        <dbReference type="EMBL" id="KAK3320338.1"/>
    </source>
</evidence>
<organism evidence="5 6">
    <name type="scientific">Cercophora scortea</name>
    <dbReference type="NCBI Taxonomy" id="314031"/>
    <lineage>
        <taxon>Eukaryota</taxon>
        <taxon>Fungi</taxon>
        <taxon>Dikarya</taxon>
        <taxon>Ascomycota</taxon>
        <taxon>Pezizomycotina</taxon>
        <taxon>Sordariomycetes</taxon>
        <taxon>Sordariomycetidae</taxon>
        <taxon>Sordariales</taxon>
        <taxon>Lasiosphaeriaceae</taxon>
        <taxon>Cercophora</taxon>
    </lineage>
</organism>
<dbReference type="PROSITE" id="PS50088">
    <property type="entry name" value="ANK_REPEAT"/>
    <property type="match status" value="2"/>
</dbReference>
<dbReference type="InterPro" id="IPR002110">
    <property type="entry name" value="Ankyrin_rpt"/>
</dbReference>
<sequence length="418" mass="45117">MANHEKSTGCCCSSDPLTLAVLGLDGADRALFFQDVAGTSPPARDDERRSATAARIFKTTIGTRSLSLIDTPSVGSDGELIRAVDQALEDESAGQATKHTVQAAVYLHNDINQPVTREHVQRNLATFKKLLSTQSQGSVLIVTTGWPALSATGFDEALRHEDELTTMYAAPPLTIIVERGQSFISGESRYRGAVSSFLNNIQVCQGLGSRLRRYNNENSAIPVREQDQQASSLAAELAALKETLNKQSSELELATAQQKALAEKLKHAEEVAEQLAAQLRKSEIEKAQLSQQLNEARPVKDSPAPADNVKADEEAKRATVDLNVLDANGGFPLYGAAAGGDYDQTKRMLEQGADPSMRTRFRWTALHWAVGNEHDDVVELLLAHGADVNAVSDTGMTPLGMARSEAVRRMLLEKGATG</sequence>
<dbReference type="Pfam" id="PF12796">
    <property type="entry name" value="Ank_2"/>
    <property type="match status" value="1"/>
</dbReference>
<dbReference type="Gene3D" id="1.25.40.20">
    <property type="entry name" value="Ankyrin repeat-containing domain"/>
    <property type="match status" value="1"/>
</dbReference>
<keyword evidence="2 3" id="KW-0040">ANK repeat</keyword>
<dbReference type="PROSITE" id="PS50297">
    <property type="entry name" value="ANK_REP_REGION"/>
    <property type="match status" value="2"/>
</dbReference>
<feature type="region of interest" description="Disordered" evidence="4">
    <location>
        <begin position="291"/>
        <end position="313"/>
    </location>
</feature>
<protein>
    <submittedName>
        <fullName evidence="5">Uncharacterized protein</fullName>
    </submittedName>
</protein>
<accession>A0AAE0I839</accession>
<name>A0AAE0I839_9PEZI</name>
<dbReference type="Gene3D" id="3.40.50.300">
    <property type="entry name" value="P-loop containing nucleotide triphosphate hydrolases"/>
    <property type="match status" value="1"/>
</dbReference>
<dbReference type="Proteomes" id="UP001286456">
    <property type="component" value="Unassembled WGS sequence"/>
</dbReference>
<keyword evidence="6" id="KW-1185">Reference proteome</keyword>
<dbReference type="PANTHER" id="PTHR24171">
    <property type="entry name" value="ANKYRIN REPEAT DOMAIN-CONTAINING PROTEIN 39-RELATED"/>
    <property type="match status" value="1"/>
</dbReference>
<proteinExistence type="predicted"/>
<dbReference type="InterPro" id="IPR027417">
    <property type="entry name" value="P-loop_NTPase"/>
</dbReference>
<evidence type="ECO:0000313" key="6">
    <source>
        <dbReference type="Proteomes" id="UP001286456"/>
    </source>
</evidence>
<evidence type="ECO:0000256" key="4">
    <source>
        <dbReference type="SAM" id="MobiDB-lite"/>
    </source>
</evidence>
<comment type="caution">
    <text evidence="5">The sequence shown here is derived from an EMBL/GenBank/DDBJ whole genome shotgun (WGS) entry which is preliminary data.</text>
</comment>
<keyword evidence="1" id="KW-0677">Repeat</keyword>
<dbReference type="AlphaFoldDB" id="A0AAE0I839"/>
<evidence type="ECO:0000256" key="2">
    <source>
        <dbReference type="ARBA" id="ARBA00023043"/>
    </source>
</evidence>
<dbReference type="InterPro" id="IPR036770">
    <property type="entry name" value="Ankyrin_rpt-contain_sf"/>
</dbReference>
<evidence type="ECO:0000256" key="1">
    <source>
        <dbReference type="ARBA" id="ARBA00022737"/>
    </source>
</evidence>
<dbReference type="SUPFAM" id="SSF48403">
    <property type="entry name" value="Ankyrin repeat"/>
    <property type="match status" value="1"/>
</dbReference>
<reference evidence="5" key="2">
    <citation type="submission" date="2023-06" db="EMBL/GenBank/DDBJ databases">
        <authorList>
            <consortium name="Lawrence Berkeley National Laboratory"/>
            <person name="Haridas S."/>
            <person name="Hensen N."/>
            <person name="Bonometti L."/>
            <person name="Westerberg I."/>
            <person name="Brannstrom I.O."/>
            <person name="Guillou S."/>
            <person name="Cros-Aarteil S."/>
            <person name="Calhoun S."/>
            <person name="Kuo A."/>
            <person name="Mondo S."/>
            <person name="Pangilinan J."/>
            <person name="Riley R."/>
            <person name="Labutti K."/>
            <person name="Andreopoulos B."/>
            <person name="Lipzen A."/>
            <person name="Chen C."/>
            <person name="Yanf M."/>
            <person name="Daum C."/>
            <person name="Ng V."/>
            <person name="Clum A."/>
            <person name="Steindorff A."/>
            <person name="Ohm R."/>
            <person name="Martin F."/>
            <person name="Silar P."/>
            <person name="Natvig D."/>
            <person name="Lalanne C."/>
            <person name="Gautier V."/>
            <person name="Ament-Velasquez S.L."/>
            <person name="Kruys A."/>
            <person name="Hutchinson M.I."/>
            <person name="Powell A.J."/>
            <person name="Barry K."/>
            <person name="Miller A.N."/>
            <person name="Grigoriev I.V."/>
            <person name="Debuchy R."/>
            <person name="Gladieux P."/>
            <person name="Thoren M.H."/>
            <person name="Johannesson H."/>
        </authorList>
    </citation>
    <scope>NUCLEOTIDE SEQUENCE</scope>
    <source>
        <strain evidence="5">SMH4131-1</strain>
    </source>
</reference>
<reference evidence="5" key="1">
    <citation type="journal article" date="2023" name="Mol. Phylogenet. Evol.">
        <title>Genome-scale phylogeny and comparative genomics of the fungal order Sordariales.</title>
        <authorList>
            <person name="Hensen N."/>
            <person name="Bonometti L."/>
            <person name="Westerberg I."/>
            <person name="Brannstrom I.O."/>
            <person name="Guillou S."/>
            <person name="Cros-Aarteil S."/>
            <person name="Calhoun S."/>
            <person name="Haridas S."/>
            <person name="Kuo A."/>
            <person name="Mondo S."/>
            <person name="Pangilinan J."/>
            <person name="Riley R."/>
            <person name="LaButti K."/>
            <person name="Andreopoulos B."/>
            <person name="Lipzen A."/>
            <person name="Chen C."/>
            <person name="Yan M."/>
            <person name="Daum C."/>
            <person name="Ng V."/>
            <person name="Clum A."/>
            <person name="Steindorff A."/>
            <person name="Ohm R.A."/>
            <person name="Martin F."/>
            <person name="Silar P."/>
            <person name="Natvig D.O."/>
            <person name="Lalanne C."/>
            <person name="Gautier V."/>
            <person name="Ament-Velasquez S.L."/>
            <person name="Kruys A."/>
            <person name="Hutchinson M.I."/>
            <person name="Powell A.J."/>
            <person name="Barry K."/>
            <person name="Miller A.N."/>
            <person name="Grigoriev I.V."/>
            <person name="Debuchy R."/>
            <person name="Gladieux P."/>
            <person name="Hiltunen Thoren M."/>
            <person name="Johannesson H."/>
        </authorList>
    </citation>
    <scope>NUCLEOTIDE SEQUENCE</scope>
    <source>
        <strain evidence="5">SMH4131-1</strain>
    </source>
</reference>
<gene>
    <name evidence="5" type="ORF">B0T19DRAFT_446103</name>
</gene>
<feature type="repeat" description="ANK" evidence="3">
    <location>
        <begin position="361"/>
        <end position="393"/>
    </location>
</feature>